<keyword evidence="2" id="KW-1185">Reference proteome</keyword>
<sequence length="238" mass="26873">MNTTENKSASLIRFEKARTEHTEQMTAFNGVVANITRCEKERQAAIEAGKEAESNWRTNFRKLRGNLTEELRAEHTQRIANRELADEFAGLLKELELDKQYAVLCCCTSGKKYVEAHQTAFTEFADSHWESAMRNVSPSLLWAIKLRIQREKIASTFVGDDRDPISDIAGLVGEALTRAAAALPESVLNEAPLLESIGVRRPALTGVDMDLYSRPLRRQKLAESIREQRLKLQEGDQQ</sequence>
<accession>A0A0L7SZ61</accession>
<gene>
    <name evidence="1" type="ORF">NG42_17245</name>
</gene>
<evidence type="ECO:0000313" key="2">
    <source>
        <dbReference type="Proteomes" id="UP000037088"/>
    </source>
</evidence>
<dbReference type="PATRIC" id="fig|1560201.3.peg.3652"/>
<dbReference type="AlphaFoldDB" id="A0A0L7SZ61"/>
<proteinExistence type="predicted"/>
<dbReference type="Proteomes" id="UP000037088">
    <property type="component" value="Unassembled WGS sequence"/>
</dbReference>
<organism evidence="1 2">
    <name type="scientific">Winslowiella iniecta</name>
    <dbReference type="NCBI Taxonomy" id="1560201"/>
    <lineage>
        <taxon>Bacteria</taxon>
        <taxon>Pseudomonadati</taxon>
        <taxon>Pseudomonadota</taxon>
        <taxon>Gammaproteobacteria</taxon>
        <taxon>Enterobacterales</taxon>
        <taxon>Erwiniaceae</taxon>
        <taxon>Winslowiella</taxon>
    </lineage>
</organism>
<dbReference type="EMBL" id="JRXE01000026">
    <property type="protein sequence ID" value="KOC88276.1"/>
    <property type="molecule type" value="Genomic_DNA"/>
</dbReference>
<comment type="caution">
    <text evidence="1">The sequence shown here is derived from an EMBL/GenBank/DDBJ whole genome shotgun (WGS) entry which is preliminary data.</text>
</comment>
<evidence type="ECO:0008006" key="3">
    <source>
        <dbReference type="Google" id="ProtNLM"/>
    </source>
</evidence>
<reference evidence="1 2" key="1">
    <citation type="journal article" date="2015" name="Int. J. Syst. Evol. Microbiol.">
        <title>Erwinia iniecta sp. nov., isolated from Russian wheat aphids (Diuraphis noxia).</title>
        <authorList>
            <person name="Campillo T."/>
            <person name="Luna E."/>
            <person name="Portier P."/>
            <person name="Fischer-Le Saux M."/>
            <person name="Lapitan N."/>
            <person name="Tisserat N.A."/>
            <person name="Leach J.E."/>
        </authorList>
    </citation>
    <scope>NUCLEOTIDE SEQUENCE [LARGE SCALE GENOMIC DNA]</scope>
    <source>
        <strain evidence="1 2">B120</strain>
    </source>
</reference>
<name>A0A0L7SZ61_9GAMM</name>
<protein>
    <recommendedName>
        <fullName evidence="3">Capsid protein</fullName>
    </recommendedName>
</protein>
<evidence type="ECO:0000313" key="1">
    <source>
        <dbReference type="EMBL" id="KOC88276.1"/>
    </source>
</evidence>